<evidence type="ECO:0000313" key="15">
    <source>
        <dbReference type="Proteomes" id="UP001209570"/>
    </source>
</evidence>
<feature type="compositionally biased region" description="Low complexity" evidence="10">
    <location>
        <begin position="74"/>
        <end position="95"/>
    </location>
</feature>
<dbReference type="FunFam" id="1.10.510.10:FF:000571">
    <property type="entry name" value="Maternal embryonic leucine zipper kinase"/>
    <property type="match status" value="1"/>
</dbReference>
<keyword evidence="5" id="KW-0418">Kinase</keyword>
<dbReference type="EMBL" id="JAKCXM010000341">
    <property type="protein sequence ID" value="KAJ0395517.1"/>
    <property type="molecule type" value="Genomic_DNA"/>
</dbReference>
<dbReference type="CDD" id="cd00821">
    <property type="entry name" value="PH"/>
    <property type="match status" value="1"/>
</dbReference>
<sequence length="767" mass="86752">MELPAVRPPRRSWRHNSKRFFRRLFSPSQADSACCTACIRKTKAHSYPYQRPPSMESRYDMRASDPSPPPPPFFSSTKPSQSQSQSPANCPLSSSSRRRAPLSRSGQQQQSHGLFGLLSHHRRVDSKDHARKLSLPHTITERHGGRNLWVTAPVLTDELEKQGFRWRKKWKTRFVELNGRVLSYFETTDSPLSPTTSSDGERPRRTDKPRKSVMLTADALLVDMDALTFSVTPAPEERPWIFRARDTKTKAKWCRALHDCIDILIWLQHYELGDVLGVGGNGVVRKLVDRRNGRRYAVKIVDASKFKNRAAVVSEVEILRNITNDIRHPNLVKIHKVYEEQEKIYMILDLCEGGELYDSIVQRGCYSERDAAKIMQQLLSALQALHRHNILHLDIKPENILLSSRDPSDAKIVLTDFGLARMVHGRENPLDNTGKTTMAGTIGYIAPEVIASHMYTEAADVFSAGVILFILLVGYPPFFGDSEVEILLKIARGDFQFHAEDWAHISPSAKELVARMLEVRAQDRITVEEALQHPWIVENGGDSDLTQTVRRMQEFNFLRKSENMASCMATMLVDDNEADFHALADERAVDSLIRQLTPSGSDRMVVDRALVLAKALGLSPFVDAQDFVKFLDRNGDGFIDAQDFCNGIQAMRDGHEEFATIIFAALQRMGDDPAAPNLSRAHFEIAFEKLGCPEPLRAVFFKYLDEHPIEAIGETDFTTLLQHFRFLGMLFMLRAKNNVMVIARTGSIDELPQIVEEIRESISSGCS</sequence>
<dbReference type="InterPro" id="IPR017441">
    <property type="entry name" value="Protein_kinase_ATP_BS"/>
</dbReference>
<dbReference type="InterPro" id="IPR000719">
    <property type="entry name" value="Prot_kinase_dom"/>
</dbReference>
<feature type="binding site" evidence="9">
    <location>
        <position position="299"/>
    </location>
    <ligand>
        <name>ATP</name>
        <dbReference type="ChEBI" id="CHEBI:30616"/>
    </ligand>
</feature>
<evidence type="ECO:0000256" key="2">
    <source>
        <dbReference type="ARBA" id="ARBA00022527"/>
    </source>
</evidence>
<dbReference type="InterPro" id="IPR011993">
    <property type="entry name" value="PH-like_dom_sf"/>
</dbReference>
<keyword evidence="15" id="KW-1185">Reference proteome</keyword>
<evidence type="ECO:0000256" key="4">
    <source>
        <dbReference type="ARBA" id="ARBA00022741"/>
    </source>
</evidence>
<gene>
    <name evidence="14" type="ORF">P43SY_000847</name>
</gene>
<dbReference type="SUPFAM" id="SSF50729">
    <property type="entry name" value="PH domain-like"/>
    <property type="match status" value="1"/>
</dbReference>
<feature type="region of interest" description="Disordered" evidence="10">
    <location>
        <begin position="188"/>
        <end position="209"/>
    </location>
</feature>
<dbReference type="PROSITE" id="PS50222">
    <property type="entry name" value="EF_HAND_2"/>
    <property type="match status" value="1"/>
</dbReference>
<dbReference type="GO" id="GO:0005509">
    <property type="term" value="F:calcium ion binding"/>
    <property type="evidence" value="ECO:0007669"/>
    <property type="project" value="InterPro"/>
</dbReference>
<keyword evidence="2" id="KW-0723">Serine/threonine-protein kinase</keyword>
<dbReference type="InterPro" id="IPR008271">
    <property type="entry name" value="Ser/Thr_kinase_AS"/>
</dbReference>
<evidence type="ECO:0000256" key="6">
    <source>
        <dbReference type="ARBA" id="ARBA00022837"/>
    </source>
</evidence>
<name>A0AAD5Q436_PYTIN</name>
<evidence type="ECO:0000259" key="13">
    <source>
        <dbReference type="PROSITE" id="PS50222"/>
    </source>
</evidence>
<feature type="domain" description="Protein kinase" evidence="12">
    <location>
        <begin position="270"/>
        <end position="536"/>
    </location>
</feature>
<dbReference type="GO" id="GO:0005524">
    <property type="term" value="F:ATP binding"/>
    <property type="evidence" value="ECO:0007669"/>
    <property type="project" value="UniProtKB-UniRule"/>
</dbReference>
<feature type="domain" description="EF-hand" evidence="13">
    <location>
        <begin position="619"/>
        <end position="654"/>
    </location>
</feature>
<dbReference type="InterPro" id="IPR050205">
    <property type="entry name" value="CDPK_Ser/Thr_kinases"/>
</dbReference>
<evidence type="ECO:0000313" key="14">
    <source>
        <dbReference type="EMBL" id="KAJ0395517.1"/>
    </source>
</evidence>
<dbReference type="PROSITE" id="PS00018">
    <property type="entry name" value="EF_HAND_1"/>
    <property type="match status" value="1"/>
</dbReference>
<dbReference type="Gene3D" id="1.10.510.10">
    <property type="entry name" value="Transferase(Phosphotransferase) domain 1"/>
    <property type="match status" value="1"/>
</dbReference>
<evidence type="ECO:0000256" key="9">
    <source>
        <dbReference type="PROSITE-ProRule" id="PRU10141"/>
    </source>
</evidence>
<dbReference type="InterPro" id="IPR001849">
    <property type="entry name" value="PH_domain"/>
</dbReference>
<evidence type="ECO:0000256" key="3">
    <source>
        <dbReference type="ARBA" id="ARBA00022679"/>
    </source>
</evidence>
<evidence type="ECO:0000259" key="11">
    <source>
        <dbReference type="PROSITE" id="PS50003"/>
    </source>
</evidence>
<evidence type="ECO:0000256" key="7">
    <source>
        <dbReference type="ARBA" id="ARBA00022840"/>
    </source>
</evidence>
<dbReference type="SMART" id="SM00220">
    <property type="entry name" value="S_TKc"/>
    <property type="match status" value="1"/>
</dbReference>
<keyword evidence="7 9" id="KW-0067">ATP-binding</keyword>
<organism evidence="14 15">
    <name type="scientific">Pythium insidiosum</name>
    <name type="common">Pythiosis disease agent</name>
    <dbReference type="NCBI Taxonomy" id="114742"/>
    <lineage>
        <taxon>Eukaryota</taxon>
        <taxon>Sar</taxon>
        <taxon>Stramenopiles</taxon>
        <taxon>Oomycota</taxon>
        <taxon>Peronosporomycetes</taxon>
        <taxon>Pythiales</taxon>
        <taxon>Pythiaceae</taxon>
        <taxon>Pythium</taxon>
    </lineage>
</organism>
<comment type="cofactor">
    <cofactor evidence="1">
        <name>Mg(2+)</name>
        <dbReference type="ChEBI" id="CHEBI:18420"/>
    </cofactor>
</comment>
<keyword evidence="6" id="KW-0106">Calcium</keyword>
<feature type="region of interest" description="Disordered" evidence="10">
    <location>
        <begin position="47"/>
        <end position="111"/>
    </location>
</feature>
<dbReference type="PANTHER" id="PTHR24349">
    <property type="entry name" value="SERINE/THREONINE-PROTEIN KINASE"/>
    <property type="match status" value="1"/>
</dbReference>
<dbReference type="InterPro" id="IPR018247">
    <property type="entry name" value="EF_Hand_1_Ca_BS"/>
</dbReference>
<dbReference type="InterPro" id="IPR011009">
    <property type="entry name" value="Kinase-like_dom_sf"/>
</dbReference>
<feature type="compositionally biased region" description="Basic and acidic residues" evidence="10">
    <location>
        <begin position="199"/>
        <end position="209"/>
    </location>
</feature>
<dbReference type="PROSITE" id="PS50003">
    <property type="entry name" value="PH_DOMAIN"/>
    <property type="match status" value="1"/>
</dbReference>
<dbReference type="CDD" id="cd05117">
    <property type="entry name" value="STKc_CAMK"/>
    <property type="match status" value="1"/>
</dbReference>
<evidence type="ECO:0000256" key="8">
    <source>
        <dbReference type="ARBA" id="ARBA00024334"/>
    </source>
</evidence>
<dbReference type="GO" id="GO:0004674">
    <property type="term" value="F:protein serine/threonine kinase activity"/>
    <property type="evidence" value="ECO:0007669"/>
    <property type="project" value="UniProtKB-KW"/>
</dbReference>
<dbReference type="Gene3D" id="2.30.29.30">
    <property type="entry name" value="Pleckstrin-homology domain (PH domain)/Phosphotyrosine-binding domain (PTB)"/>
    <property type="match status" value="1"/>
</dbReference>
<protein>
    <recommendedName>
        <fullName evidence="16">Calmodulin</fullName>
    </recommendedName>
</protein>
<dbReference type="PROSITE" id="PS00108">
    <property type="entry name" value="PROTEIN_KINASE_ST"/>
    <property type="match status" value="1"/>
</dbReference>
<comment type="similarity">
    <text evidence="8">Belongs to the protein kinase superfamily. Ser/Thr protein kinase family. CDPK subfamily.</text>
</comment>
<keyword evidence="4 9" id="KW-0547">Nucleotide-binding</keyword>
<evidence type="ECO:0008006" key="16">
    <source>
        <dbReference type="Google" id="ProtNLM"/>
    </source>
</evidence>
<keyword evidence="3" id="KW-0808">Transferase</keyword>
<dbReference type="Proteomes" id="UP001209570">
    <property type="component" value="Unassembled WGS sequence"/>
</dbReference>
<evidence type="ECO:0000256" key="1">
    <source>
        <dbReference type="ARBA" id="ARBA00001946"/>
    </source>
</evidence>
<dbReference type="InterPro" id="IPR002048">
    <property type="entry name" value="EF_hand_dom"/>
</dbReference>
<dbReference type="Pfam" id="PF00069">
    <property type="entry name" value="Pkinase"/>
    <property type="match status" value="1"/>
</dbReference>
<dbReference type="InterPro" id="IPR011992">
    <property type="entry name" value="EF-hand-dom_pair"/>
</dbReference>
<accession>A0AAD5Q436</accession>
<dbReference type="SMART" id="SM00233">
    <property type="entry name" value="PH"/>
    <property type="match status" value="1"/>
</dbReference>
<proteinExistence type="inferred from homology"/>
<evidence type="ECO:0000256" key="10">
    <source>
        <dbReference type="SAM" id="MobiDB-lite"/>
    </source>
</evidence>
<reference evidence="14" key="1">
    <citation type="submission" date="2021-12" db="EMBL/GenBank/DDBJ databases">
        <title>Prjna785345.</title>
        <authorList>
            <person name="Rujirawat T."/>
            <person name="Krajaejun T."/>
        </authorList>
    </citation>
    <scope>NUCLEOTIDE SEQUENCE</scope>
    <source>
        <strain evidence="14">Pi057C3</strain>
    </source>
</reference>
<dbReference type="PROSITE" id="PS00107">
    <property type="entry name" value="PROTEIN_KINASE_ATP"/>
    <property type="match status" value="1"/>
</dbReference>
<dbReference type="SUPFAM" id="SSF47473">
    <property type="entry name" value="EF-hand"/>
    <property type="match status" value="1"/>
</dbReference>
<dbReference type="AlphaFoldDB" id="A0AAD5Q436"/>
<dbReference type="PROSITE" id="PS50011">
    <property type="entry name" value="PROTEIN_KINASE_DOM"/>
    <property type="match status" value="1"/>
</dbReference>
<feature type="domain" description="PH" evidence="11">
    <location>
        <begin position="158"/>
        <end position="262"/>
    </location>
</feature>
<comment type="caution">
    <text evidence="14">The sequence shown here is derived from an EMBL/GenBank/DDBJ whole genome shotgun (WGS) entry which is preliminary data.</text>
</comment>
<evidence type="ECO:0000256" key="5">
    <source>
        <dbReference type="ARBA" id="ARBA00022777"/>
    </source>
</evidence>
<dbReference type="SUPFAM" id="SSF56112">
    <property type="entry name" value="Protein kinase-like (PK-like)"/>
    <property type="match status" value="1"/>
</dbReference>
<evidence type="ECO:0000259" key="12">
    <source>
        <dbReference type="PROSITE" id="PS50011"/>
    </source>
</evidence>
<feature type="compositionally biased region" description="Low complexity" evidence="10">
    <location>
        <begin position="188"/>
        <end position="198"/>
    </location>
</feature>